<evidence type="ECO:0000313" key="3">
    <source>
        <dbReference type="Proteomes" id="UP000294933"/>
    </source>
</evidence>
<gene>
    <name evidence="2" type="ORF">BD410DRAFT_709152</name>
</gene>
<dbReference type="SUPFAM" id="SSF140931">
    <property type="entry name" value="Fic-like"/>
    <property type="match status" value="1"/>
</dbReference>
<dbReference type="InterPro" id="IPR006440">
    <property type="entry name" value="Doc"/>
</dbReference>
<proteinExistence type="predicted"/>
<dbReference type="STRING" id="50990.A0A4R5XHS2"/>
<protein>
    <recommendedName>
        <fullName evidence="1">Fido domain-containing protein</fullName>
    </recommendedName>
</protein>
<reference evidence="2 3" key="1">
    <citation type="submission" date="2018-06" db="EMBL/GenBank/DDBJ databases">
        <title>A transcriptomic atlas of mushroom development highlights an independent origin of complex multicellularity.</title>
        <authorList>
            <consortium name="DOE Joint Genome Institute"/>
            <person name="Krizsan K."/>
            <person name="Almasi E."/>
            <person name="Merenyi Z."/>
            <person name="Sahu N."/>
            <person name="Viragh M."/>
            <person name="Koszo T."/>
            <person name="Mondo S."/>
            <person name="Kiss B."/>
            <person name="Balint B."/>
            <person name="Kues U."/>
            <person name="Barry K."/>
            <person name="Hegedus J.C."/>
            <person name="Henrissat B."/>
            <person name="Johnson J."/>
            <person name="Lipzen A."/>
            <person name="Ohm R."/>
            <person name="Nagy I."/>
            <person name="Pangilinan J."/>
            <person name="Yan J."/>
            <person name="Xiong Y."/>
            <person name="Grigoriev I.V."/>
            <person name="Hibbett D.S."/>
            <person name="Nagy L.G."/>
        </authorList>
    </citation>
    <scope>NUCLEOTIDE SEQUENCE [LARGE SCALE GENOMIC DNA]</scope>
    <source>
        <strain evidence="2 3">SZMC22713</strain>
    </source>
</reference>
<dbReference type="OrthoDB" id="3049701at2759"/>
<dbReference type="InterPro" id="IPR036597">
    <property type="entry name" value="Fido-like_dom_sf"/>
</dbReference>
<dbReference type="PANTHER" id="PTHR39426">
    <property type="entry name" value="HOMOLOGY TO DEATH-ON-CURING PROTEIN OF PHAGE P1"/>
    <property type="match status" value="1"/>
</dbReference>
<evidence type="ECO:0000313" key="2">
    <source>
        <dbReference type="EMBL" id="TDL30215.1"/>
    </source>
</evidence>
<dbReference type="AlphaFoldDB" id="A0A4R5XHS2"/>
<accession>A0A4R5XHS2</accession>
<dbReference type="VEuPathDB" id="FungiDB:BD410DRAFT_709152"/>
<evidence type="ECO:0000259" key="1">
    <source>
        <dbReference type="PROSITE" id="PS51459"/>
    </source>
</evidence>
<dbReference type="InterPro" id="IPR053737">
    <property type="entry name" value="Type_II_TA_Toxin"/>
</dbReference>
<dbReference type="Proteomes" id="UP000294933">
    <property type="component" value="Unassembled WGS sequence"/>
</dbReference>
<dbReference type="Gene3D" id="1.20.120.1870">
    <property type="entry name" value="Fic/DOC protein, Fido domain"/>
    <property type="match status" value="1"/>
</dbReference>
<dbReference type="EMBL" id="ML170156">
    <property type="protein sequence ID" value="TDL30215.1"/>
    <property type="molecule type" value="Genomic_DNA"/>
</dbReference>
<name>A0A4R5XHS2_9AGAM</name>
<dbReference type="GO" id="GO:0016301">
    <property type="term" value="F:kinase activity"/>
    <property type="evidence" value="ECO:0007669"/>
    <property type="project" value="InterPro"/>
</dbReference>
<keyword evidence="3" id="KW-1185">Reference proteome</keyword>
<dbReference type="InterPro" id="IPR003812">
    <property type="entry name" value="Fido"/>
</dbReference>
<dbReference type="Pfam" id="PF02661">
    <property type="entry name" value="Fic"/>
    <property type="match status" value="1"/>
</dbReference>
<dbReference type="PANTHER" id="PTHR39426:SF1">
    <property type="entry name" value="HOMOLOGY TO DEATH-ON-CURING PROTEIN OF PHAGE P1"/>
    <property type="match status" value="1"/>
</dbReference>
<sequence length="135" mass="14723">MATQRITAAFVRTLNQQVTGTAGLVVKPNELQSALSRPLWKQTYAPDATPAQLAASLAFGIFQNHPFMDGNKRTAFWTANEYLKDIRGTGFIAGMPHNTSSEWAMQVIHSAHADVATGAMDEAGLSEVYEQALKR</sequence>
<organism evidence="2 3">
    <name type="scientific">Rickenella mellea</name>
    <dbReference type="NCBI Taxonomy" id="50990"/>
    <lineage>
        <taxon>Eukaryota</taxon>
        <taxon>Fungi</taxon>
        <taxon>Dikarya</taxon>
        <taxon>Basidiomycota</taxon>
        <taxon>Agaricomycotina</taxon>
        <taxon>Agaricomycetes</taxon>
        <taxon>Hymenochaetales</taxon>
        <taxon>Rickenellaceae</taxon>
        <taxon>Rickenella</taxon>
    </lineage>
</organism>
<feature type="domain" description="Fido" evidence="1">
    <location>
        <begin position="1"/>
        <end position="131"/>
    </location>
</feature>
<dbReference type="PROSITE" id="PS51459">
    <property type="entry name" value="FIDO"/>
    <property type="match status" value="1"/>
</dbReference>